<organism evidence="3 4">
    <name type="scientific">Penicillium frequentans</name>
    <dbReference type="NCBI Taxonomy" id="3151616"/>
    <lineage>
        <taxon>Eukaryota</taxon>
        <taxon>Fungi</taxon>
        <taxon>Dikarya</taxon>
        <taxon>Ascomycota</taxon>
        <taxon>Pezizomycotina</taxon>
        <taxon>Eurotiomycetes</taxon>
        <taxon>Eurotiomycetidae</taxon>
        <taxon>Eurotiales</taxon>
        <taxon>Aspergillaceae</taxon>
        <taxon>Penicillium</taxon>
    </lineage>
</organism>
<feature type="compositionally biased region" description="Low complexity" evidence="1">
    <location>
        <begin position="53"/>
        <end position="75"/>
    </location>
</feature>
<accession>A0AAD6GJ04</accession>
<protein>
    <submittedName>
        <fullName evidence="3">Uncharacterized protein</fullName>
    </submittedName>
</protein>
<keyword evidence="4" id="KW-1185">Reference proteome</keyword>
<dbReference type="Proteomes" id="UP001220324">
    <property type="component" value="Unassembled WGS sequence"/>
</dbReference>
<dbReference type="EMBL" id="JAQIZZ010000002">
    <property type="protein sequence ID" value="KAJ5553314.1"/>
    <property type="molecule type" value="Genomic_DNA"/>
</dbReference>
<evidence type="ECO:0000256" key="2">
    <source>
        <dbReference type="SAM" id="SignalP"/>
    </source>
</evidence>
<gene>
    <name evidence="3" type="ORF">N7494_002692</name>
</gene>
<feature type="signal peptide" evidence="2">
    <location>
        <begin position="1"/>
        <end position="19"/>
    </location>
</feature>
<sequence>MKFTSSILLLTALSAAVFASPHDHDDDDDDTVTVTKTVTVTSTDYITRSTFRTHASSSWSSTSTLSSHHSSPTSSDSDDSDRSCIANYHACTPSDTCCDNFQCVGYTQWNSGTCVNR</sequence>
<feature type="chain" id="PRO_5042234727" evidence="2">
    <location>
        <begin position="20"/>
        <end position="117"/>
    </location>
</feature>
<evidence type="ECO:0000256" key="1">
    <source>
        <dbReference type="SAM" id="MobiDB-lite"/>
    </source>
</evidence>
<comment type="caution">
    <text evidence="3">The sequence shown here is derived from an EMBL/GenBank/DDBJ whole genome shotgun (WGS) entry which is preliminary data.</text>
</comment>
<keyword evidence="2" id="KW-0732">Signal</keyword>
<name>A0AAD6GJ04_9EURO</name>
<feature type="region of interest" description="Disordered" evidence="1">
    <location>
        <begin position="52"/>
        <end position="81"/>
    </location>
</feature>
<dbReference type="AlphaFoldDB" id="A0AAD6GJ04"/>
<reference evidence="3 4" key="1">
    <citation type="journal article" date="2023" name="IMA Fungus">
        <title>Comparative genomic study of the Penicillium genus elucidates a diverse pangenome and 15 lateral gene transfer events.</title>
        <authorList>
            <person name="Petersen C."/>
            <person name="Sorensen T."/>
            <person name="Nielsen M.R."/>
            <person name="Sondergaard T.E."/>
            <person name="Sorensen J.L."/>
            <person name="Fitzpatrick D.A."/>
            <person name="Frisvad J.C."/>
            <person name="Nielsen K.L."/>
        </authorList>
    </citation>
    <scope>NUCLEOTIDE SEQUENCE [LARGE SCALE GENOMIC DNA]</scope>
    <source>
        <strain evidence="3 4">IBT 35679</strain>
    </source>
</reference>
<evidence type="ECO:0000313" key="3">
    <source>
        <dbReference type="EMBL" id="KAJ5553314.1"/>
    </source>
</evidence>
<evidence type="ECO:0000313" key="4">
    <source>
        <dbReference type="Proteomes" id="UP001220324"/>
    </source>
</evidence>
<proteinExistence type="predicted"/>